<dbReference type="STRING" id="536979.SAMN04488055_0830"/>
<dbReference type="AlphaFoldDB" id="A0A1N6DK28"/>
<dbReference type="InterPro" id="IPR039426">
    <property type="entry name" value="TonB-dep_rcpt-like"/>
</dbReference>
<dbReference type="PROSITE" id="PS52016">
    <property type="entry name" value="TONB_DEPENDENT_REC_3"/>
    <property type="match status" value="1"/>
</dbReference>
<dbReference type="GO" id="GO:0006826">
    <property type="term" value="P:iron ion transport"/>
    <property type="evidence" value="ECO:0007669"/>
    <property type="project" value="UniProtKB-KW"/>
</dbReference>
<dbReference type="GO" id="GO:0009279">
    <property type="term" value="C:cell outer membrane"/>
    <property type="evidence" value="ECO:0007669"/>
    <property type="project" value="UniProtKB-SubCell"/>
</dbReference>
<dbReference type="SMART" id="SM00965">
    <property type="entry name" value="STN"/>
    <property type="match status" value="1"/>
</dbReference>
<dbReference type="NCBIfam" id="TIGR04057">
    <property type="entry name" value="SusC_RagA_signa"/>
    <property type="match status" value="1"/>
</dbReference>
<evidence type="ECO:0000256" key="8">
    <source>
        <dbReference type="ARBA" id="ARBA00023136"/>
    </source>
</evidence>
<dbReference type="InterPro" id="IPR023996">
    <property type="entry name" value="TonB-dep_OMP_SusC/RagA"/>
</dbReference>
<dbReference type="NCBIfam" id="TIGR04056">
    <property type="entry name" value="OMP_RagA_SusC"/>
    <property type="match status" value="1"/>
</dbReference>
<dbReference type="Pfam" id="PF07660">
    <property type="entry name" value="STN"/>
    <property type="match status" value="1"/>
</dbReference>
<evidence type="ECO:0000313" key="14">
    <source>
        <dbReference type="Proteomes" id="UP000185003"/>
    </source>
</evidence>
<dbReference type="InterPro" id="IPR008969">
    <property type="entry name" value="CarboxyPept-like_regulatory"/>
</dbReference>
<keyword evidence="3 10" id="KW-1134">Transmembrane beta strand</keyword>
<dbReference type="EMBL" id="FSRA01000001">
    <property type="protein sequence ID" value="SIN71077.1"/>
    <property type="molecule type" value="Genomic_DNA"/>
</dbReference>
<dbReference type="InterPro" id="IPR037066">
    <property type="entry name" value="Plug_dom_sf"/>
</dbReference>
<evidence type="ECO:0000256" key="11">
    <source>
        <dbReference type="RuleBase" id="RU003357"/>
    </source>
</evidence>
<dbReference type="Gene3D" id="2.40.170.20">
    <property type="entry name" value="TonB-dependent receptor, beta-barrel domain"/>
    <property type="match status" value="1"/>
</dbReference>
<keyword evidence="8 10" id="KW-0472">Membrane</keyword>
<comment type="subcellular location">
    <subcellularLocation>
        <location evidence="1 10">Cell outer membrane</location>
        <topology evidence="1 10">Multi-pass membrane protein</topology>
    </subcellularLocation>
</comment>
<organism evidence="13 14">
    <name type="scientific">Chitinophaga niabensis</name>
    <dbReference type="NCBI Taxonomy" id="536979"/>
    <lineage>
        <taxon>Bacteria</taxon>
        <taxon>Pseudomonadati</taxon>
        <taxon>Bacteroidota</taxon>
        <taxon>Chitinophagia</taxon>
        <taxon>Chitinophagales</taxon>
        <taxon>Chitinophagaceae</taxon>
        <taxon>Chitinophaga</taxon>
    </lineage>
</organism>
<evidence type="ECO:0000256" key="5">
    <source>
        <dbReference type="ARBA" id="ARBA00022692"/>
    </source>
</evidence>
<dbReference type="InterPro" id="IPR023997">
    <property type="entry name" value="TonB-dep_OMP_SusC/RagA_CS"/>
</dbReference>
<proteinExistence type="inferred from homology"/>
<evidence type="ECO:0000256" key="9">
    <source>
        <dbReference type="ARBA" id="ARBA00023237"/>
    </source>
</evidence>
<dbReference type="SUPFAM" id="SSF49464">
    <property type="entry name" value="Carboxypeptidase regulatory domain-like"/>
    <property type="match status" value="1"/>
</dbReference>
<keyword evidence="14" id="KW-1185">Reference proteome</keyword>
<keyword evidence="2 10" id="KW-0813">Transport</keyword>
<reference evidence="13 14" key="1">
    <citation type="submission" date="2016-11" db="EMBL/GenBank/DDBJ databases">
        <authorList>
            <person name="Jaros S."/>
            <person name="Januszkiewicz K."/>
            <person name="Wedrychowicz H."/>
        </authorList>
    </citation>
    <scope>NUCLEOTIDE SEQUENCE [LARGE SCALE GENOMIC DNA]</scope>
    <source>
        <strain evidence="13 14">DSM 24787</strain>
    </source>
</reference>
<evidence type="ECO:0000313" key="13">
    <source>
        <dbReference type="EMBL" id="SIN71077.1"/>
    </source>
</evidence>
<evidence type="ECO:0000256" key="2">
    <source>
        <dbReference type="ARBA" id="ARBA00022448"/>
    </source>
</evidence>
<keyword evidence="4" id="KW-0406">Ion transport</keyword>
<feature type="domain" description="Secretin/TonB short N-terminal" evidence="12">
    <location>
        <begin position="69"/>
        <end position="120"/>
    </location>
</feature>
<dbReference type="InterPro" id="IPR036942">
    <property type="entry name" value="Beta-barrel_TonB_sf"/>
</dbReference>
<evidence type="ECO:0000256" key="3">
    <source>
        <dbReference type="ARBA" id="ARBA00022452"/>
    </source>
</evidence>
<keyword evidence="9 10" id="KW-0998">Cell outer membrane</keyword>
<keyword evidence="7 11" id="KW-0798">TonB box</keyword>
<name>A0A1N6DK28_9BACT</name>
<dbReference type="InterPro" id="IPR012910">
    <property type="entry name" value="Plug_dom"/>
</dbReference>
<accession>A0A1N6DK28</accession>
<protein>
    <submittedName>
        <fullName evidence="13">TonB-linked outer membrane protein, SusC/RagA family</fullName>
    </submittedName>
</protein>
<keyword evidence="4" id="KW-0410">Iron transport</keyword>
<dbReference type="InterPro" id="IPR000531">
    <property type="entry name" value="Beta-barrel_TonB"/>
</dbReference>
<sequence length="1125" mass="125465">MDSYTKSTRRATSIRHLLKIFLVMKLLIVLITATCLQVSAKVSAQTVTLSGKNISLQRVFEEIRKQCDYQFLYNTHLLKETRKVDLNVKEMPFQQVLNICLKDQPVTYVISGKTIIIRQVQAEEVPAPVVEEIKVQGKVTEKGVALVGVTVKAKGTNTGTVTDVNGAYTISVQKDAVLVFSYIGHTTLEEPVNGRTNISVELEASRSNIEEVVVVSYGTQRQRSITGAISKVSSKEVQDIPAAEFGQKLQGRVAGVQISQVSGRPGQGMTFKIRGAASLGSGNQPLIVVDGQPITNENINLLNPDEIESFSVLKDASTTALYGSRAANGVVIITTKQAKAGRTTMSLNSYYGWQSVPKRGKPDMMNAREFATFMNGFYEDKIKYENWKNPATGLAEIPDDYKDPSKYGEGTDWYDAVLRTAPMTNHSLNISTGTDKVLSSTTLTYFNQDGVMYNTGMERFSLRSNNEYRPNEKLKLGLNLNPVYQNDKNTRSGAIDNNRNVVSGGLISSPLIPKINPDGTYPTKTSSYGMYALPNFYQQLMIMNINQKSLRLLTNVYADLELLPNLHFKTTFNTDLGNYDYNAFFPSATGSFGSPPPRIPSAVANSANIVSWLNENMLTYNFKIKEHNIDLLAGYSAQKYDQNYRTINGSNFPSDKIPWIIGATTTTGNTNNTAWTMASWYGRANYSFRDKYYLTATIRQDGSSRFGENKKWGYFPSASVGWIVSEEPFFPKSDALSLLKIRGSYGLTGNNNIGDYTQISLLSAANYVFDGALAPGQAISQLGNKDLTWETSKQLDLGLELSLLKDRISFTYDYYRKETDKMLYQMNIPWASGYGSIKYNVGTIRMWGHEFQLNTRNLTGVLEWNTNLNISFNDNKVISLQNGTPIGGINTYSDYNRTAVGRRIGEFWGYVFDGIYMTQDEFNRQPKHATSAVGSTRMKDISGDGIINASDKDYLGNPNPTLIFGMANDFRYKKFDFSIVVSGQAGNEIMNTNMQNLVNIDGIFNVTKDMANRWRSEQNPGNGKVPRTLANTTELYRLANSNWVFSGDYLTIKNISLGYTADMSRLKYLRSIRFYASLQQAFVFTSYPGQNPEVNDTRDNQTTAGQDNGSFPIPRTLMFGANINF</sequence>
<evidence type="ECO:0000256" key="7">
    <source>
        <dbReference type="ARBA" id="ARBA00023077"/>
    </source>
</evidence>
<evidence type="ECO:0000256" key="1">
    <source>
        <dbReference type="ARBA" id="ARBA00004571"/>
    </source>
</evidence>
<evidence type="ECO:0000256" key="4">
    <source>
        <dbReference type="ARBA" id="ARBA00022496"/>
    </source>
</evidence>
<keyword evidence="6" id="KW-0408">Iron</keyword>
<evidence type="ECO:0000256" key="6">
    <source>
        <dbReference type="ARBA" id="ARBA00023004"/>
    </source>
</evidence>
<dbReference type="InterPro" id="IPR011662">
    <property type="entry name" value="Secretin/TonB_short_N"/>
</dbReference>
<dbReference type="Pfam" id="PF00593">
    <property type="entry name" value="TonB_dep_Rec_b-barrel"/>
    <property type="match status" value="1"/>
</dbReference>
<comment type="similarity">
    <text evidence="10 11">Belongs to the TonB-dependent receptor family.</text>
</comment>
<dbReference type="Pfam" id="PF07715">
    <property type="entry name" value="Plug"/>
    <property type="match status" value="1"/>
</dbReference>
<dbReference type="FunFam" id="2.170.130.10:FF:000003">
    <property type="entry name" value="SusC/RagA family TonB-linked outer membrane protein"/>
    <property type="match status" value="1"/>
</dbReference>
<dbReference type="SUPFAM" id="SSF56935">
    <property type="entry name" value="Porins"/>
    <property type="match status" value="1"/>
</dbReference>
<evidence type="ECO:0000256" key="10">
    <source>
        <dbReference type="PROSITE-ProRule" id="PRU01360"/>
    </source>
</evidence>
<keyword evidence="5 10" id="KW-0812">Transmembrane</keyword>
<dbReference type="Proteomes" id="UP000185003">
    <property type="component" value="Unassembled WGS sequence"/>
</dbReference>
<dbReference type="Pfam" id="PF13715">
    <property type="entry name" value="CarbopepD_reg_2"/>
    <property type="match status" value="1"/>
</dbReference>
<evidence type="ECO:0000259" key="12">
    <source>
        <dbReference type="SMART" id="SM00965"/>
    </source>
</evidence>
<dbReference type="Gene3D" id="2.170.130.10">
    <property type="entry name" value="TonB-dependent receptor, plug domain"/>
    <property type="match status" value="1"/>
</dbReference>
<gene>
    <name evidence="13" type="ORF">SAMN04488055_0830</name>
</gene>